<dbReference type="Proteomes" id="UP001196509">
    <property type="component" value="Unassembled WGS sequence"/>
</dbReference>
<dbReference type="Gene3D" id="3.40.50.1240">
    <property type="entry name" value="Phosphoglycerate mutase-like"/>
    <property type="match status" value="1"/>
</dbReference>
<dbReference type="InterPro" id="IPR029033">
    <property type="entry name" value="His_PPase_superfam"/>
</dbReference>
<evidence type="ECO:0000256" key="3">
    <source>
        <dbReference type="ARBA" id="ARBA00022432"/>
    </source>
</evidence>
<evidence type="ECO:0000256" key="2">
    <source>
        <dbReference type="ARBA" id="ARBA00012028"/>
    </source>
</evidence>
<comment type="caution">
    <text evidence="8">The sequence shown here is derived from an EMBL/GenBank/DDBJ whole genome shotgun (WGS) entry which is preliminary data.</text>
</comment>
<dbReference type="AlphaFoldDB" id="A0AAE2ZNT7"/>
<dbReference type="InterPro" id="IPR013078">
    <property type="entry name" value="His_Pase_superF_clade-1"/>
</dbReference>
<accession>A0AAE2ZNT7</accession>
<feature type="active site" description="Tele-phosphohistidine intermediate" evidence="6">
    <location>
        <position position="18"/>
    </location>
</feature>
<dbReference type="SUPFAM" id="SSF53254">
    <property type="entry name" value="Phosphoglycerate mutase-like"/>
    <property type="match status" value="1"/>
</dbReference>
<feature type="active site" description="Proton donor/acceptor" evidence="6">
    <location>
        <position position="102"/>
    </location>
</feature>
<reference evidence="8" key="1">
    <citation type="submission" date="2021-08" db="EMBL/GenBank/DDBJ databases">
        <title>Hoeflea bacterium WL0058 sp. nov., isolated from the sediment.</title>
        <authorList>
            <person name="Wang L."/>
            <person name="Zhang D."/>
        </authorList>
    </citation>
    <scope>NUCLEOTIDE SEQUENCE</scope>
    <source>
        <strain evidence="8">WL0058</strain>
    </source>
</reference>
<dbReference type="GO" id="GO:0006094">
    <property type="term" value="P:gluconeogenesis"/>
    <property type="evidence" value="ECO:0007669"/>
    <property type="project" value="UniProtKB-KW"/>
</dbReference>
<evidence type="ECO:0000256" key="6">
    <source>
        <dbReference type="PIRSR" id="PIRSR613078-1"/>
    </source>
</evidence>
<keyword evidence="5" id="KW-0413">Isomerase</keyword>
<keyword evidence="4" id="KW-0324">Glycolysis</keyword>
<feature type="binding site" evidence="7">
    <location>
        <begin position="17"/>
        <end position="24"/>
    </location>
    <ligand>
        <name>substrate</name>
    </ligand>
</feature>
<name>A0AAE2ZNT7_9HYPH</name>
<evidence type="ECO:0000256" key="5">
    <source>
        <dbReference type="ARBA" id="ARBA00023235"/>
    </source>
</evidence>
<dbReference type="Pfam" id="PF00300">
    <property type="entry name" value="His_Phos_1"/>
    <property type="match status" value="1"/>
</dbReference>
<gene>
    <name evidence="8" type="ORF">K1W69_06480</name>
</gene>
<dbReference type="SMART" id="SM00855">
    <property type="entry name" value="PGAM"/>
    <property type="match status" value="1"/>
</dbReference>
<dbReference type="RefSeq" id="WP_220227476.1">
    <property type="nucleotide sequence ID" value="NZ_JAICBX010000001.1"/>
</dbReference>
<dbReference type="EC" id="5.4.2.11" evidence="2"/>
<evidence type="ECO:0000313" key="9">
    <source>
        <dbReference type="Proteomes" id="UP001196509"/>
    </source>
</evidence>
<dbReference type="GO" id="GO:0006096">
    <property type="term" value="P:glycolytic process"/>
    <property type="evidence" value="ECO:0007669"/>
    <property type="project" value="UniProtKB-KW"/>
</dbReference>
<evidence type="ECO:0000256" key="7">
    <source>
        <dbReference type="PIRSR" id="PIRSR613078-2"/>
    </source>
</evidence>
<keyword evidence="3" id="KW-0312">Gluconeogenesis</keyword>
<evidence type="ECO:0000256" key="4">
    <source>
        <dbReference type="ARBA" id="ARBA00023152"/>
    </source>
</evidence>
<comment type="similarity">
    <text evidence="1">Belongs to the phosphoglycerate mutase family. BPG-dependent PGAM subfamily.</text>
</comment>
<evidence type="ECO:0000313" key="8">
    <source>
        <dbReference type="EMBL" id="MBW8636827.1"/>
    </source>
</evidence>
<sequence length="211" mass="24030">MIMPAFPESVPLLYVVRHGRTLWNDQGRFQGLADIDLNDEGRAEAVAAGLRLRSLLNDRDQTIDQFDILSSRLIRAQNTAEILCQVNGSEVSRIRFDQRLGELSFGEWEGMTTLEVKSRFPALRKQRKTDRWNFRPPGGESYADATPRIKNMFLDFRRPSILVCHTGVMRIILHLLGKMPESDASIHVIGHGDILIWSDGRLICDESPLQM</sequence>
<protein>
    <recommendedName>
        <fullName evidence="2">phosphoglycerate mutase (2,3-diphosphoglycerate-dependent)</fullName>
        <ecNumber evidence="2">5.4.2.11</ecNumber>
    </recommendedName>
</protein>
<proteinExistence type="inferred from homology"/>
<dbReference type="InterPro" id="IPR005952">
    <property type="entry name" value="Phosphogly_mut1"/>
</dbReference>
<dbReference type="EMBL" id="JAICBX010000001">
    <property type="protein sequence ID" value="MBW8636827.1"/>
    <property type="molecule type" value="Genomic_DNA"/>
</dbReference>
<feature type="binding site" evidence="7">
    <location>
        <position position="75"/>
    </location>
    <ligand>
        <name>substrate</name>
    </ligand>
</feature>
<dbReference type="PANTHER" id="PTHR11931">
    <property type="entry name" value="PHOSPHOGLYCERATE MUTASE"/>
    <property type="match status" value="1"/>
</dbReference>
<keyword evidence="9" id="KW-1185">Reference proteome</keyword>
<dbReference type="CDD" id="cd07067">
    <property type="entry name" value="HP_PGM_like"/>
    <property type="match status" value="1"/>
</dbReference>
<organism evidence="8 9">
    <name type="scientific">Flavimaribacter sediminis</name>
    <dbReference type="NCBI Taxonomy" id="2865987"/>
    <lineage>
        <taxon>Bacteria</taxon>
        <taxon>Pseudomonadati</taxon>
        <taxon>Pseudomonadota</taxon>
        <taxon>Alphaproteobacteria</taxon>
        <taxon>Hyphomicrobiales</taxon>
        <taxon>Rhizobiaceae</taxon>
        <taxon>Flavimaribacter</taxon>
    </lineage>
</organism>
<evidence type="ECO:0000256" key="1">
    <source>
        <dbReference type="ARBA" id="ARBA00006717"/>
    </source>
</evidence>
<dbReference type="GO" id="GO:0004619">
    <property type="term" value="F:phosphoglycerate mutase activity"/>
    <property type="evidence" value="ECO:0007669"/>
    <property type="project" value="UniProtKB-EC"/>
</dbReference>